<reference evidence="2 3" key="1">
    <citation type="journal article" date="2014" name="Am. J. Bot.">
        <title>Genome assembly and annotation for red clover (Trifolium pratense; Fabaceae).</title>
        <authorList>
            <person name="Istvanek J."/>
            <person name="Jaros M."/>
            <person name="Krenek A."/>
            <person name="Repkova J."/>
        </authorList>
    </citation>
    <scope>NUCLEOTIDE SEQUENCE [LARGE SCALE GENOMIC DNA]</scope>
    <source>
        <strain evidence="3">cv. Tatra</strain>
        <tissue evidence="2">Young leaves</tissue>
    </source>
</reference>
<feature type="non-terminal residue" evidence="2">
    <location>
        <position position="1"/>
    </location>
</feature>
<dbReference type="Proteomes" id="UP000236291">
    <property type="component" value="Unassembled WGS sequence"/>
</dbReference>
<organism evidence="2 3">
    <name type="scientific">Trifolium pratense</name>
    <name type="common">Red clover</name>
    <dbReference type="NCBI Taxonomy" id="57577"/>
    <lineage>
        <taxon>Eukaryota</taxon>
        <taxon>Viridiplantae</taxon>
        <taxon>Streptophyta</taxon>
        <taxon>Embryophyta</taxon>
        <taxon>Tracheophyta</taxon>
        <taxon>Spermatophyta</taxon>
        <taxon>Magnoliopsida</taxon>
        <taxon>eudicotyledons</taxon>
        <taxon>Gunneridae</taxon>
        <taxon>Pentapetalae</taxon>
        <taxon>rosids</taxon>
        <taxon>fabids</taxon>
        <taxon>Fabales</taxon>
        <taxon>Fabaceae</taxon>
        <taxon>Papilionoideae</taxon>
        <taxon>50 kb inversion clade</taxon>
        <taxon>NPAAA clade</taxon>
        <taxon>Hologalegina</taxon>
        <taxon>IRL clade</taxon>
        <taxon>Trifolieae</taxon>
        <taxon>Trifolium</taxon>
    </lineage>
</organism>
<reference evidence="2 3" key="2">
    <citation type="journal article" date="2017" name="Front. Plant Sci.">
        <title>Gene Classification and Mining of Molecular Markers Useful in Red Clover (Trifolium pratense) Breeding.</title>
        <authorList>
            <person name="Istvanek J."/>
            <person name="Dluhosova J."/>
            <person name="Dluhos P."/>
            <person name="Patkova L."/>
            <person name="Nedelnik J."/>
            <person name="Repkova J."/>
        </authorList>
    </citation>
    <scope>NUCLEOTIDE SEQUENCE [LARGE SCALE GENOMIC DNA]</scope>
    <source>
        <strain evidence="3">cv. Tatra</strain>
        <tissue evidence="2">Young leaves</tissue>
    </source>
</reference>
<protein>
    <submittedName>
        <fullName evidence="2">Uncharacterized protein</fullName>
    </submittedName>
</protein>
<evidence type="ECO:0000256" key="1">
    <source>
        <dbReference type="SAM" id="MobiDB-lite"/>
    </source>
</evidence>
<dbReference type="EMBL" id="ASHM01035997">
    <property type="protein sequence ID" value="PNX79442.1"/>
    <property type="molecule type" value="Genomic_DNA"/>
</dbReference>
<name>A0A2K3LLP1_TRIPR</name>
<sequence>PPYPAASHSSPYPPPSSYAYPPSLSSPYPIRHPPHHHHHTLLPTPIRPPSSAYPPPSYPPRAGYPPNSPGKNIPSTAILTQICYFLNQGTAVLL</sequence>
<feature type="region of interest" description="Disordered" evidence="1">
    <location>
        <begin position="28"/>
        <end position="71"/>
    </location>
</feature>
<gene>
    <name evidence="2" type="ORF">L195_g035428</name>
</gene>
<dbReference type="AlphaFoldDB" id="A0A2K3LLP1"/>
<comment type="caution">
    <text evidence="2">The sequence shown here is derived from an EMBL/GenBank/DDBJ whole genome shotgun (WGS) entry which is preliminary data.</text>
</comment>
<evidence type="ECO:0000313" key="2">
    <source>
        <dbReference type="EMBL" id="PNX79442.1"/>
    </source>
</evidence>
<feature type="compositionally biased region" description="Pro residues" evidence="1">
    <location>
        <begin position="45"/>
        <end position="68"/>
    </location>
</feature>
<proteinExistence type="predicted"/>
<accession>A0A2K3LLP1</accession>
<evidence type="ECO:0000313" key="3">
    <source>
        <dbReference type="Proteomes" id="UP000236291"/>
    </source>
</evidence>